<dbReference type="Proteomes" id="UP000540519">
    <property type="component" value="Unassembled WGS sequence"/>
</dbReference>
<evidence type="ECO:0000313" key="2">
    <source>
        <dbReference type="EMBL" id="MUH34712.1"/>
    </source>
</evidence>
<evidence type="ECO:0000313" key="3">
    <source>
        <dbReference type="Proteomes" id="UP000540519"/>
    </source>
</evidence>
<keyword evidence="3" id="KW-1185">Reference proteome</keyword>
<dbReference type="InterPro" id="IPR013783">
    <property type="entry name" value="Ig-like_fold"/>
</dbReference>
<dbReference type="GO" id="GO:0005509">
    <property type="term" value="F:calcium ion binding"/>
    <property type="evidence" value="ECO:0007669"/>
    <property type="project" value="InterPro"/>
</dbReference>
<dbReference type="SUPFAM" id="SSF49313">
    <property type="entry name" value="Cadherin-like"/>
    <property type="match status" value="1"/>
</dbReference>
<protein>
    <recommendedName>
        <fullName evidence="1">Dystroglycan-type cadherin-like domain-containing protein</fullName>
    </recommendedName>
</protein>
<feature type="domain" description="Dystroglycan-type cadherin-like" evidence="1">
    <location>
        <begin position="305"/>
        <end position="393"/>
    </location>
</feature>
<reference evidence="2 3" key="1">
    <citation type="journal article" date="2019" name="Mar. Drugs">
        <title>Comparative Genomics and CAZyme Genome Repertoires of Marine Zobellia amurskyensis KMM 3526(T) and Zobellia laminariae KMM 3676(T).</title>
        <authorList>
            <person name="Chernysheva N."/>
            <person name="Bystritskaya E."/>
            <person name="Stenkova A."/>
            <person name="Golovkin I."/>
            <person name="Nedashkovskaya O."/>
            <person name="Isaeva M."/>
        </authorList>
    </citation>
    <scope>NUCLEOTIDE SEQUENCE [LARGE SCALE GENOMIC DNA]</scope>
    <source>
        <strain evidence="2 3">KMM 3526</strain>
    </source>
</reference>
<dbReference type="Gene3D" id="2.60.40.10">
    <property type="entry name" value="Immunoglobulins"/>
    <property type="match status" value="1"/>
</dbReference>
<dbReference type="Pfam" id="PF05345">
    <property type="entry name" value="He_PIG"/>
    <property type="match status" value="1"/>
</dbReference>
<dbReference type="Pfam" id="PF07676">
    <property type="entry name" value="PD40"/>
    <property type="match status" value="2"/>
</dbReference>
<evidence type="ECO:0000259" key="1">
    <source>
        <dbReference type="SMART" id="SM00736"/>
    </source>
</evidence>
<proteinExistence type="predicted"/>
<sequence length="393" mass="45153">MIKTILPFLFIVALVSCKSSTELTSYFGQKYPGAIPEIFAPNVISVKDRFEHGISFTPNTNELAFGVLDKNGVRGEIYYSKKDNDTWSDPQTFKPLENRSVFLPYFTPDGQALLYAQSIPDTNMLYITDIWRIKKVDNDWSVPEKLEFPITSASREANASMTSDGTIYFSSNRNCQGKENCSTADMFHSKLVDNQYKSVKEITELNSSNDEESVFISPKEEYLLFCRYTDNSTYVDLYISYRDYNGNWTSPQILNPTINSKNWDRRPFVSADNKYLFFTRLQVSSNGLDESDIYWSNTSKVFSPFVYHPLDAITIRKGENFELQLPPDYFKDIDDTQLVLNTTKSKLNWLNFDNETMTLSGRPTLDGEFELIFTATDKALNSTEDRLKITVTQ</sequence>
<dbReference type="EMBL" id="RCNR01000003">
    <property type="protein sequence ID" value="MUH34712.1"/>
    <property type="molecule type" value="Genomic_DNA"/>
</dbReference>
<dbReference type="AlphaFoldDB" id="A0A7X2ZQV2"/>
<dbReference type="SUPFAM" id="SSF82171">
    <property type="entry name" value="DPP6 N-terminal domain-like"/>
    <property type="match status" value="1"/>
</dbReference>
<dbReference type="InterPro" id="IPR006644">
    <property type="entry name" value="Cadg"/>
</dbReference>
<dbReference type="InterPro" id="IPR011659">
    <property type="entry name" value="WD40"/>
</dbReference>
<dbReference type="InterPro" id="IPR011042">
    <property type="entry name" value="6-blade_b-propeller_TolB-like"/>
</dbReference>
<dbReference type="OrthoDB" id="9809364at2"/>
<dbReference type="Gene3D" id="2.120.10.30">
    <property type="entry name" value="TolB, C-terminal domain"/>
    <property type="match status" value="1"/>
</dbReference>
<comment type="caution">
    <text evidence="2">The sequence shown here is derived from an EMBL/GenBank/DDBJ whole genome shotgun (WGS) entry which is preliminary data.</text>
</comment>
<name>A0A7X2ZQV2_9FLAO</name>
<dbReference type="GO" id="GO:0016020">
    <property type="term" value="C:membrane"/>
    <property type="evidence" value="ECO:0007669"/>
    <property type="project" value="InterPro"/>
</dbReference>
<dbReference type="PROSITE" id="PS51257">
    <property type="entry name" value="PROKAR_LIPOPROTEIN"/>
    <property type="match status" value="1"/>
</dbReference>
<dbReference type="RefSeq" id="WP_155598711.1">
    <property type="nucleotide sequence ID" value="NZ_RCNR01000003.1"/>
</dbReference>
<dbReference type="InterPro" id="IPR015919">
    <property type="entry name" value="Cadherin-like_sf"/>
</dbReference>
<accession>A0A7X2ZQV2</accession>
<dbReference type="SMART" id="SM00736">
    <property type="entry name" value="CADG"/>
    <property type="match status" value="1"/>
</dbReference>
<gene>
    <name evidence="2" type="ORF">D9O36_02555</name>
</gene>
<organism evidence="2 3">
    <name type="scientific">Zobellia amurskyensis</name>
    <dbReference type="NCBI Taxonomy" id="248905"/>
    <lineage>
        <taxon>Bacteria</taxon>
        <taxon>Pseudomonadati</taxon>
        <taxon>Bacteroidota</taxon>
        <taxon>Flavobacteriia</taxon>
        <taxon>Flavobacteriales</taxon>
        <taxon>Flavobacteriaceae</taxon>
        <taxon>Zobellia</taxon>
    </lineage>
</organism>